<dbReference type="InterPro" id="IPR001128">
    <property type="entry name" value="Cyt_P450"/>
</dbReference>
<keyword evidence="4 8" id="KW-0560">Oxidoreductase</keyword>
<evidence type="ECO:0000313" key="10">
    <source>
        <dbReference type="EMBL" id="KAL1502076.1"/>
    </source>
</evidence>
<dbReference type="GO" id="GO:0046872">
    <property type="term" value="F:metal ion binding"/>
    <property type="evidence" value="ECO:0007669"/>
    <property type="project" value="UniProtKB-KW"/>
</dbReference>
<sequence length="490" mass="56711">MPISILTTILIIILTLLIVAVAISYYKSQKSECVLKPPSPWLKLPLIGHLHLLHGYEVPYQAFTELGRKYGNVVGLQLGQVKCVVVNEQKNIRETLVTRGSHFDYRPNFERYRRLFSGNKENSLAFCDWSKTQKIRRDMLKAYTFPRAFTNNYHSLDELITNCTQEMLQEFGENPLDLKPIFLRCCARIFLLHFCSRNFHMEADFLRMINNFDEVFFEVNQGYAADFLPFLMPLHKKKMQKLNEVTSEIRQFINDRVIGDKFQVYNPDLEHGDYLESLIGHVKKESIDWETALFALEDIIGGHSAVGNFLTKLFGYLVNEPEVQKKIQDEIDLTIGKERPISIYDRNQLVYIEATVFEAIRMISSPIVPRVANQTSSIGGYQIEKGTVIFLNNYNLSMSNDLWENPEKFCPERFVKNGKLYKPDYFLPFGGGRRSCMGYKLVQLVSFGILGSVMQNFDVKPVKNERYQVQAGSLALGKDSFKFMLEQRKR</sequence>
<evidence type="ECO:0000256" key="5">
    <source>
        <dbReference type="ARBA" id="ARBA00023004"/>
    </source>
</evidence>
<evidence type="ECO:0000256" key="4">
    <source>
        <dbReference type="ARBA" id="ARBA00023002"/>
    </source>
</evidence>
<keyword evidence="5 7" id="KW-0408">Iron</keyword>
<dbReference type="PRINTS" id="PR00385">
    <property type="entry name" value="P450"/>
</dbReference>
<name>A0ABD1EUA6_HYPHA</name>
<comment type="cofactor">
    <cofactor evidence="1 7">
        <name>heme</name>
        <dbReference type="ChEBI" id="CHEBI:30413"/>
    </cofactor>
</comment>
<dbReference type="Pfam" id="PF00067">
    <property type="entry name" value="p450"/>
    <property type="match status" value="1"/>
</dbReference>
<protein>
    <recommendedName>
        <fullName evidence="12">Cytochrome P450</fullName>
    </recommendedName>
</protein>
<keyword evidence="9" id="KW-0732">Signal</keyword>
<dbReference type="PROSITE" id="PS00086">
    <property type="entry name" value="CYTOCHROME_P450"/>
    <property type="match status" value="1"/>
</dbReference>
<keyword evidence="11" id="KW-1185">Reference proteome</keyword>
<dbReference type="Gene3D" id="1.10.630.10">
    <property type="entry name" value="Cytochrome P450"/>
    <property type="match status" value="1"/>
</dbReference>
<gene>
    <name evidence="10" type="ORF">ABEB36_007275</name>
</gene>
<dbReference type="PANTHER" id="PTHR24303:SF27">
    <property type="entry name" value="CYTOCHROME P450 307B1"/>
    <property type="match status" value="1"/>
</dbReference>
<reference evidence="10 11" key="1">
    <citation type="submission" date="2024-05" db="EMBL/GenBank/DDBJ databases">
        <title>Genetic variation in Jamaican populations of the coffee berry borer (Hypothenemus hampei).</title>
        <authorList>
            <person name="Errbii M."/>
            <person name="Myrie A."/>
        </authorList>
    </citation>
    <scope>NUCLEOTIDE SEQUENCE [LARGE SCALE GENOMIC DNA]</scope>
    <source>
        <strain evidence="10">JA-Hopewell-2020-01-JO</strain>
        <tissue evidence="10">Whole body</tissue>
    </source>
</reference>
<keyword evidence="6 8" id="KW-0503">Monooxygenase</keyword>
<evidence type="ECO:0000256" key="3">
    <source>
        <dbReference type="ARBA" id="ARBA00022723"/>
    </source>
</evidence>
<dbReference type="CDD" id="cd20617">
    <property type="entry name" value="CYP1_2-like"/>
    <property type="match status" value="1"/>
</dbReference>
<dbReference type="InterPro" id="IPR017972">
    <property type="entry name" value="Cyt_P450_CS"/>
</dbReference>
<accession>A0ABD1EUA6</accession>
<comment type="caution">
    <text evidence="10">The sequence shown here is derived from an EMBL/GenBank/DDBJ whole genome shotgun (WGS) entry which is preliminary data.</text>
</comment>
<dbReference type="SUPFAM" id="SSF48264">
    <property type="entry name" value="Cytochrome P450"/>
    <property type="match status" value="1"/>
</dbReference>
<keyword evidence="7 8" id="KW-0349">Heme</keyword>
<dbReference type="PANTHER" id="PTHR24303">
    <property type="entry name" value="HEME-BINDING MONOOXYGENASE FAMILY"/>
    <property type="match status" value="1"/>
</dbReference>
<evidence type="ECO:0000256" key="8">
    <source>
        <dbReference type="RuleBase" id="RU000461"/>
    </source>
</evidence>
<dbReference type="AlphaFoldDB" id="A0ABD1EUA6"/>
<evidence type="ECO:0000313" key="11">
    <source>
        <dbReference type="Proteomes" id="UP001566132"/>
    </source>
</evidence>
<keyword evidence="3 7" id="KW-0479">Metal-binding</keyword>
<comment type="similarity">
    <text evidence="2 8">Belongs to the cytochrome P450 family.</text>
</comment>
<evidence type="ECO:0000256" key="7">
    <source>
        <dbReference type="PIRSR" id="PIRSR602401-1"/>
    </source>
</evidence>
<evidence type="ECO:0008006" key="12">
    <source>
        <dbReference type="Google" id="ProtNLM"/>
    </source>
</evidence>
<dbReference type="InterPro" id="IPR002401">
    <property type="entry name" value="Cyt_P450_E_grp-I"/>
</dbReference>
<evidence type="ECO:0000256" key="1">
    <source>
        <dbReference type="ARBA" id="ARBA00001971"/>
    </source>
</evidence>
<dbReference type="InterPro" id="IPR036396">
    <property type="entry name" value="Cyt_P450_sf"/>
</dbReference>
<feature type="signal peptide" evidence="9">
    <location>
        <begin position="1"/>
        <end position="22"/>
    </location>
</feature>
<proteinExistence type="inferred from homology"/>
<evidence type="ECO:0000256" key="6">
    <source>
        <dbReference type="ARBA" id="ARBA00023033"/>
    </source>
</evidence>
<dbReference type="PRINTS" id="PR00463">
    <property type="entry name" value="EP450I"/>
</dbReference>
<feature type="chain" id="PRO_5044844366" description="Cytochrome P450" evidence="9">
    <location>
        <begin position="23"/>
        <end position="490"/>
    </location>
</feature>
<organism evidence="10 11">
    <name type="scientific">Hypothenemus hampei</name>
    <name type="common">Coffee berry borer</name>
    <dbReference type="NCBI Taxonomy" id="57062"/>
    <lineage>
        <taxon>Eukaryota</taxon>
        <taxon>Metazoa</taxon>
        <taxon>Ecdysozoa</taxon>
        <taxon>Arthropoda</taxon>
        <taxon>Hexapoda</taxon>
        <taxon>Insecta</taxon>
        <taxon>Pterygota</taxon>
        <taxon>Neoptera</taxon>
        <taxon>Endopterygota</taxon>
        <taxon>Coleoptera</taxon>
        <taxon>Polyphaga</taxon>
        <taxon>Cucujiformia</taxon>
        <taxon>Curculionidae</taxon>
        <taxon>Scolytinae</taxon>
        <taxon>Hypothenemus</taxon>
    </lineage>
</organism>
<dbReference type="GO" id="GO:0004497">
    <property type="term" value="F:monooxygenase activity"/>
    <property type="evidence" value="ECO:0007669"/>
    <property type="project" value="UniProtKB-KW"/>
</dbReference>
<evidence type="ECO:0000256" key="2">
    <source>
        <dbReference type="ARBA" id="ARBA00010617"/>
    </source>
</evidence>
<evidence type="ECO:0000256" key="9">
    <source>
        <dbReference type="SAM" id="SignalP"/>
    </source>
</evidence>
<dbReference type="EMBL" id="JBDJPC010000005">
    <property type="protein sequence ID" value="KAL1502076.1"/>
    <property type="molecule type" value="Genomic_DNA"/>
</dbReference>
<dbReference type="Proteomes" id="UP001566132">
    <property type="component" value="Unassembled WGS sequence"/>
</dbReference>
<feature type="binding site" description="axial binding residue" evidence="7">
    <location>
        <position position="436"/>
    </location>
    <ligand>
        <name>heme</name>
        <dbReference type="ChEBI" id="CHEBI:30413"/>
    </ligand>
    <ligandPart>
        <name>Fe</name>
        <dbReference type="ChEBI" id="CHEBI:18248"/>
    </ligandPart>
</feature>